<dbReference type="PANTHER" id="PTHR44757:SF2">
    <property type="entry name" value="BIOFILM ARCHITECTURE MAINTENANCE PROTEIN MBAA"/>
    <property type="match status" value="1"/>
</dbReference>
<name>A0A6C0P1P5_9BACL</name>
<dbReference type="Proteomes" id="UP000479114">
    <property type="component" value="Chromosome"/>
</dbReference>
<feature type="domain" description="EAL" evidence="3">
    <location>
        <begin position="514"/>
        <end position="767"/>
    </location>
</feature>
<dbReference type="PROSITE" id="PS50887">
    <property type="entry name" value="GGDEF"/>
    <property type="match status" value="1"/>
</dbReference>
<dbReference type="SUPFAM" id="SSF141868">
    <property type="entry name" value="EAL domain-like"/>
    <property type="match status" value="1"/>
</dbReference>
<dbReference type="PROSITE" id="PS50839">
    <property type="entry name" value="CHASE"/>
    <property type="match status" value="1"/>
</dbReference>
<dbReference type="SMART" id="SM00267">
    <property type="entry name" value="GGDEF"/>
    <property type="match status" value="1"/>
</dbReference>
<feature type="domain" description="CHASE" evidence="2">
    <location>
        <begin position="123"/>
        <end position="207"/>
    </location>
</feature>
<dbReference type="CDD" id="cd01949">
    <property type="entry name" value="GGDEF"/>
    <property type="match status" value="1"/>
</dbReference>
<dbReference type="Pfam" id="PF00563">
    <property type="entry name" value="EAL"/>
    <property type="match status" value="1"/>
</dbReference>
<dbReference type="PANTHER" id="PTHR44757">
    <property type="entry name" value="DIGUANYLATE CYCLASE DGCP"/>
    <property type="match status" value="1"/>
</dbReference>
<dbReference type="KEGG" id="prz:GZH47_17430"/>
<dbReference type="InterPro" id="IPR006189">
    <property type="entry name" value="CHASE_dom"/>
</dbReference>
<dbReference type="SMART" id="SM00052">
    <property type="entry name" value="EAL"/>
    <property type="match status" value="1"/>
</dbReference>
<dbReference type="CDD" id="cd01948">
    <property type="entry name" value="EAL"/>
    <property type="match status" value="1"/>
</dbReference>
<dbReference type="InterPro" id="IPR035919">
    <property type="entry name" value="EAL_sf"/>
</dbReference>
<evidence type="ECO:0000256" key="1">
    <source>
        <dbReference type="SAM" id="Phobius"/>
    </source>
</evidence>
<dbReference type="InterPro" id="IPR029787">
    <property type="entry name" value="Nucleotide_cyclase"/>
</dbReference>
<feature type="domain" description="GGDEF" evidence="4">
    <location>
        <begin position="372"/>
        <end position="505"/>
    </location>
</feature>
<dbReference type="NCBIfam" id="TIGR00254">
    <property type="entry name" value="GGDEF"/>
    <property type="match status" value="1"/>
</dbReference>
<dbReference type="Pfam" id="PF00990">
    <property type="entry name" value="GGDEF"/>
    <property type="match status" value="1"/>
</dbReference>
<keyword evidence="1" id="KW-0812">Transmembrane</keyword>
<keyword evidence="6" id="KW-1185">Reference proteome</keyword>
<reference evidence="5 6" key="1">
    <citation type="submission" date="2020-02" db="EMBL/GenBank/DDBJ databases">
        <title>Paenibacillus sp. nov., isolated from rhizosphere soil of tomato.</title>
        <authorList>
            <person name="Weon H.-Y."/>
            <person name="Lee S.A."/>
        </authorList>
    </citation>
    <scope>NUCLEOTIDE SEQUENCE [LARGE SCALE GENOMIC DNA]</scope>
    <source>
        <strain evidence="5 6">14171R-81</strain>
    </source>
</reference>
<dbReference type="Gene3D" id="3.30.70.270">
    <property type="match status" value="1"/>
</dbReference>
<sequence>MQDWSEERNARNMPLRRIWLTLAAITLVVGVFFWWIASSYSSILHKEVGQDTSSTLHARSSALKLTLERRLLLGDGLKAYVSTVLQDGQSLNDAGFNAFASRFIGNMNGVRNLSVYPGGTATFVYPYDTNKTILGMNIFKSSDPEVLANAVQTKSITSQTLLGPRELTQGGIGLISRQSVFKDGLFWGFVSVVLDLPPILEEAGLTQNDNRIDIAVKADGKLVFGRKAIFDDSSVLTSIMVANQYWEIAALPGSAKLDASNSRIEITRGSCLLILILLNYLVYVQLTRRRKLQTMVQERTMHLIEAHQQLEATYEELVAAEDELRVQNSLLEYSEGQLRQVAYRDGVTGLYNRAYFQERLEETIAAAGNNGRSFALLFLDLDQFKLINDTLGHASGDLLLQEVAHRLSMLLNQDELFSRIGGDEFTIIIPSVEEADYVHEAARQVIELFQQPYMLQEVDYYVTASIGVTVFPDHSTDAAELMKYADAAMYRAKEEGKNNYRIFDVTLMADTEDKIYIKNSLRRALENNEFEAHYQPQVEIETNRIVGLEALIRWNHPKRGIIPPSVFIPIAEESGLMEQIGEWMLRKACHQNKAWQDAGLPHVRVAVNLSARQFSRRSLLSGQVKAILAESGLNPAYLELEITENTAMLADNSDTLQELQNLGMTISIDDFGTQYSSLNYLKQLPVDKIKIDRSFVNGIRKEPKDEAIILAMLLMASRMNLSIVAEGVETQEQLAFLRENHCYAIQGYLFYRPQPADAMERILREHKALPH</sequence>
<dbReference type="SMART" id="SM01079">
    <property type="entry name" value="CHASE"/>
    <property type="match status" value="1"/>
</dbReference>
<dbReference type="PROSITE" id="PS50883">
    <property type="entry name" value="EAL"/>
    <property type="match status" value="1"/>
</dbReference>
<dbReference type="InterPro" id="IPR052155">
    <property type="entry name" value="Biofilm_reg_signaling"/>
</dbReference>
<evidence type="ECO:0000313" key="6">
    <source>
        <dbReference type="Proteomes" id="UP000479114"/>
    </source>
</evidence>
<accession>A0A6C0P1P5</accession>
<evidence type="ECO:0000259" key="4">
    <source>
        <dbReference type="PROSITE" id="PS50887"/>
    </source>
</evidence>
<dbReference type="AlphaFoldDB" id="A0A6C0P1P5"/>
<dbReference type="InterPro" id="IPR001633">
    <property type="entry name" value="EAL_dom"/>
</dbReference>
<evidence type="ECO:0000313" key="5">
    <source>
        <dbReference type="EMBL" id="QHW32414.1"/>
    </source>
</evidence>
<protein>
    <submittedName>
        <fullName evidence="5">EAL domain-containing protein</fullName>
    </submittedName>
</protein>
<evidence type="ECO:0000259" key="2">
    <source>
        <dbReference type="PROSITE" id="PS50839"/>
    </source>
</evidence>
<gene>
    <name evidence="5" type="ORF">GZH47_17430</name>
</gene>
<dbReference type="FunFam" id="3.30.70.270:FF:000001">
    <property type="entry name" value="Diguanylate cyclase domain protein"/>
    <property type="match status" value="1"/>
</dbReference>
<dbReference type="RefSeq" id="WP_162642054.1">
    <property type="nucleotide sequence ID" value="NZ_CP048286.1"/>
</dbReference>
<proteinExistence type="predicted"/>
<keyword evidence="1" id="KW-0472">Membrane</keyword>
<dbReference type="InterPro" id="IPR000160">
    <property type="entry name" value="GGDEF_dom"/>
</dbReference>
<dbReference type="SUPFAM" id="SSF55073">
    <property type="entry name" value="Nucleotide cyclase"/>
    <property type="match status" value="1"/>
</dbReference>
<dbReference type="GO" id="GO:0003824">
    <property type="term" value="F:catalytic activity"/>
    <property type="evidence" value="ECO:0007669"/>
    <property type="project" value="UniProtKB-ARBA"/>
</dbReference>
<dbReference type="FunFam" id="3.20.20.450:FF:000001">
    <property type="entry name" value="Cyclic di-GMP phosphodiesterase yahA"/>
    <property type="match status" value="1"/>
</dbReference>
<organism evidence="5 6">
    <name type="scientific">Paenibacillus rhizovicinus</name>
    <dbReference type="NCBI Taxonomy" id="2704463"/>
    <lineage>
        <taxon>Bacteria</taxon>
        <taxon>Bacillati</taxon>
        <taxon>Bacillota</taxon>
        <taxon>Bacilli</taxon>
        <taxon>Bacillales</taxon>
        <taxon>Paenibacillaceae</taxon>
        <taxon>Paenibacillus</taxon>
    </lineage>
</organism>
<dbReference type="EMBL" id="CP048286">
    <property type="protein sequence ID" value="QHW32414.1"/>
    <property type="molecule type" value="Genomic_DNA"/>
</dbReference>
<feature type="transmembrane region" description="Helical" evidence="1">
    <location>
        <begin position="18"/>
        <end position="37"/>
    </location>
</feature>
<evidence type="ECO:0000259" key="3">
    <source>
        <dbReference type="PROSITE" id="PS50883"/>
    </source>
</evidence>
<dbReference type="Gene3D" id="3.20.20.450">
    <property type="entry name" value="EAL domain"/>
    <property type="match status" value="1"/>
</dbReference>
<keyword evidence="1" id="KW-1133">Transmembrane helix</keyword>
<dbReference type="InterPro" id="IPR043128">
    <property type="entry name" value="Rev_trsase/Diguanyl_cyclase"/>
</dbReference>